<sequence>PQHDEPGAMSIQTHRGGAVSRFFRLQPVTAWLITANLAVYVATAAQARSIMANSASALFEATALFPPMVAVRDEWWRLLTSAFQHFGPMHLLLNMYMLWILGLGIERSIGHARFLGLYLVSALGGSVAVMFTSQNALTAGASGAIFGLMGAYAIVAMSLRLDVKGIGLLLVLNIGVSFIVPGVSLGAHLGGLAVGAVAAVALVVLPRRLPARVRRGGREVVSWTAYLVVVVLVGLAAWYAAESMTAGFVFLR</sequence>
<dbReference type="SUPFAM" id="SSF144091">
    <property type="entry name" value="Rhomboid-like"/>
    <property type="match status" value="1"/>
</dbReference>
<feature type="non-terminal residue" evidence="9">
    <location>
        <position position="1"/>
    </location>
</feature>
<comment type="subcellular location">
    <subcellularLocation>
        <location evidence="1">Membrane</location>
        <topology evidence="1">Multi-pass membrane protein</topology>
    </subcellularLocation>
</comment>
<proteinExistence type="inferred from homology"/>
<dbReference type="Proteomes" id="UP001206890">
    <property type="component" value="Unassembled WGS sequence"/>
</dbReference>
<feature type="transmembrane region" description="Helical" evidence="7">
    <location>
        <begin position="82"/>
        <end position="103"/>
    </location>
</feature>
<keyword evidence="3 7" id="KW-0812">Transmembrane</keyword>
<evidence type="ECO:0000256" key="2">
    <source>
        <dbReference type="ARBA" id="ARBA00009045"/>
    </source>
</evidence>
<dbReference type="RefSeq" id="WP_259897302.1">
    <property type="nucleotide sequence ID" value="NZ_JALXTB010000089.1"/>
</dbReference>
<keyword evidence="9" id="KW-0645">Protease</keyword>
<keyword evidence="5 7" id="KW-1133">Transmembrane helix</keyword>
<evidence type="ECO:0000256" key="6">
    <source>
        <dbReference type="ARBA" id="ARBA00023136"/>
    </source>
</evidence>
<dbReference type="Gene3D" id="1.20.1540.10">
    <property type="entry name" value="Rhomboid-like"/>
    <property type="match status" value="1"/>
</dbReference>
<evidence type="ECO:0000259" key="8">
    <source>
        <dbReference type="Pfam" id="PF01694"/>
    </source>
</evidence>
<evidence type="ECO:0000256" key="1">
    <source>
        <dbReference type="ARBA" id="ARBA00004141"/>
    </source>
</evidence>
<dbReference type="GO" id="GO:0006508">
    <property type="term" value="P:proteolysis"/>
    <property type="evidence" value="ECO:0007669"/>
    <property type="project" value="UniProtKB-KW"/>
</dbReference>
<evidence type="ECO:0000313" key="10">
    <source>
        <dbReference type="Proteomes" id="UP001206890"/>
    </source>
</evidence>
<feature type="transmembrane region" description="Helical" evidence="7">
    <location>
        <begin position="166"/>
        <end position="183"/>
    </location>
</feature>
<feature type="transmembrane region" description="Helical" evidence="7">
    <location>
        <begin position="25"/>
        <end position="43"/>
    </location>
</feature>
<keyword evidence="6 7" id="KW-0472">Membrane</keyword>
<dbReference type="Pfam" id="PF01694">
    <property type="entry name" value="Rhomboid"/>
    <property type="match status" value="1"/>
</dbReference>
<gene>
    <name evidence="9" type="ORF">M3D93_14210</name>
</gene>
<evidence type="ECO:0000256" key="4">
    <source>
        <dbReference type="ARBA" id="ARBA00022801"/>
    </source>
</evidence>
<feature type="transmembrane region" description="Helical" evidence="7">
    <location>
        <begin position="139"/>
        <end position="159"/>
    </location>
</feature>
<protein>
    <submittedName>
        <fullName evidence="9">Rhomboid family intramembrane serine protease</fullName>
    </submittedName>
</protein>
<feature type="transmembrane region" description="Helical" evidence="7">
    <location>
        <begin position="115"/>
        <end position="133"/>
    </location>
</feature>
<comment type="caution">
    <text evidence="9">The sequence shown here is derived from an EMBL/GenBank/DDBJ whole genome shotgun (WGS) entry which is preliminary data.</text>
</comment>
<dbReference type="AlphaFoldDB" id="A0AAW5QBL3"/>
<feature type="domain" description="Peptidase S54 rhomboid" evidence="8">
    <location>
        <begin position="73"/>
        <end position="202"/>
    </location>
</feature>
<feature type="transmembrane region" description="Helical" evidence="7">
    <location>
        <begin position="189"/>
        <end position="208"/>
    </location>
</feature>
<dbReference type="PANTHER" id="PTHR43731:SF14">
    <property type="entry name" value="PRESENILIN-ASSOCIATED RHOMBOID-LIKE PROTEIN, MITOCHONDRIAL"/>
    <property type="match status" value="1"/>
</dbReference>
<organism evidence="9 10">
    <name type="scientific">Dietzia cinnamea</name>
    <dbReference type="NCBI Taxonomy" id="321318"/>
    <lineage>
        <taxon>Bacteria</taxon>
        <taxon>Bacillati</taxon>
        <taxon>Actinomycetota</taxon>
        <taxon>Actinomycetes</taxon>
        <taxon>Mycobacteriales</taxon>
        <taxon>Dietziaceae</taxon>
        <taxon>Dietzia</taxon>
    </lineage>
</organism>
<dbReference type="InterPro" id="IPR035952">
    <property type="entry name" value="Rhomboid-like_sf"/>
</dbReference>
<accession>A0AAW5QBL3</accession>
<feature type="transmembrane region" description="Helical" evidence="7">
    <location>
        <begin position="220"/>
        <end position="241"/>
    </location>
</feature>
<evidence type="ECO:0000256" key="7">
    <source>
        <dbReference type="SAM" id="Phobius"/>
    </source>
</evidence>
<evidence type="ECO:0000313" key="9">
    <source>
        <dbReference type="EMBL" id="MCT2118888.1"/>
    </source>
</evidence>
<evidence type="ECO:0000256" key="3">
    <source>
        <dbReference type="ARBA" id="ARBA00022692"/>
    </source>
</evidence>
<reference evidence="9" key="1">
    <citation type="submission" date="2022-04" db="EMBL/GenBank/DDBJ databases">
        <title>Human microbiome associated bacterial genomes.</title>
        <authorList>
            <person name="Sandstrom S."/>
            <person name="Salamzade R."/>
            <person name="Kalan L.R."/>
        </authorList>
    </citation>
    <scope>NUCLEOTIDE SEQUENCE</scope>
    <source>
        <strain evidence="9">P3-SID1762</strain>
    </source>
</reference>
<evidence type="ECO:0000256" key="5">
    <source>
        <dbReference type="ARBA" id="ARBA00022989"/>
    </source>
</evidence>
<name>A0AAW5QBL3_9ACTN</name>
<dbReference type="InterPro" id="IPR022764">
    <property type="entry name" value="Peptidase_S54_rhomboid_dom"/>
</dbReference>
<keyword evidence="4" id="KW-0378">Hydrolase</keyword>
<dbReference type="PANTHER" id="PTHR43731">
    <property type="entry name" value="RHOMBOID PROTEASE"/>
    <property type="match status" value="1"/>
</dbReference>
<dbReference type="InterPro" id="IPR050925">
    <property type="entry name" value="Rhomboid_protease_S54"/>
</dbReference>
<comment type="similarity">
    <text evidence="2">Belongs to the peptidase S54 family.</text>
</comment>
<dbReference type="GO" id="GO:0004252">
    <property type="term" value="F:serine-type endopeptidase activity"/>
    <property type="evidence" value="ECO:0007669"/>
    <property type="project" value="InterPro"/>
</dbReference>
<feature type="transmembrane region" description="Helical" evidence="7">
    <location>
        <begin position="50"/>
        <end position="70"/>
    </location>
</feature>
<dbReference type="EMBL" id="JALXTC010000085">
    <property type="protein sequence ID" value="MCT2118888.1"/>
    <property type="molecule type" value="Genomic_DNA"/>
</dbReference>
<dbReference type="GO" id="GO:0016020">
    <property type="term" value="C:membrane"/>
    <property type="evidence" value="ECO:0007669"/>
    <property type="project" value="UniProtKB-SubCell"/>
</dbReference>